<name>A0ABT2GBY0_9MICO</name>
<evidence type="ECO:0000313" key="6">
    <source>
        <dbReference type="Proteomes" id="UP001165580"/>
    </source>
</evidence>
<dbReference type="InterPro" id="IPR023187">
    <property type="entry name" value="Tscrpt_reg_MarR-type_CS"/>
</dbReference>
<dbReference type="InterPro" id="IPR052526">
    <property type="entry name" value="HTH-type_Bedaq_tolerance"/>
</dbReference>
<dbReference type="InterPro" id="IPR011991">
    <property type="entry name" value="ArsR-like_HTH"/>
</dbReference>
<sequence>MSEPEDLAIVGRGLSDGARELAVTIIALQRSIVRSARTMASLPPLPTAQAEVIGKLVAKGPLTFVALASELGLARPTISNLVKVMVAEGLLTRRPSESDGRAVILDATPAAVEMTTTFLRQRDDLVAVALEGLSEPDRRWALAVLPSLRQLTEKLEQVTVSQQSPAAYLTEVEE</sequence>
<dbReference type="SUPFAM" id="SSF46785">
    <property type="entry name" value="Winged helix' DNA-binding domain"/>
    <property type="match status" value="1"/>
</dbReference>
<dbReference type="InterPro" id="IPR036390">
    <property type="entry name" value="WH_DNA-bd_sf"/>
</dbReference>
<feature type="domain" description="HTH marR-type" evidence="4">
    <location>
        <begin position="18"/>
        <end position="157"/>
    </location>
</feature>
<keyword evidence="3" id="KW-0804">Transcription</keyword>
<dbReference type="PANTHER" id="PTHR39515:SF2">
    <property type="entry name" value="HTH-TYPE TRANSCRIPTIONAL REGULATOR RV0880"/>
    <property type="match status" value="1"/>
</dbReference>
<dbReference type="InterPro" id="IPR036388">
    <property type="entry name" value="WH-like_DNA-bd_sf"/>
</dbReference>
<dbReference type="RefSeq" id="WP_259484712.1">
    <property type="nucleotide sequence ID" value="NZ_JANTEZ010000001.1"/>
</dbReference>
<dbReference type="Pfam" id="PF12802">
    <property type="entry name" value="MarR_2"/>
    <property type="match status" value="1"/>
</dbReference>
<evidence type="ECO:0000256" key="3">
    <source>
        <dbReference type="ARBA" id="ARBA00023163"/>
    </source>
</evidence>
<evidence type="ECO:0000256" key="1">
    <source>
        <dbReference type="ARBA" id="ARBA00023015"/>
    </source>
</evidence>
<dbReference type="EMBL" id="JANTEZ010000001">
    <property type="protein sequence ID" value="MCS5713162.1"/>
    <property type="molecule type" value="Genomic_DNA"/>
</dbReference>
<dbReference type="SMART" id="SM00347">
    <property type="entry name" value="HTH_MARR"/>
    <property type="match status" value="1"/>
</dbReference>
<evidence type="ECO:0000313" key="5">
    <source>
        <dbReference type="EMBL" id="MCS5713162.1"/>
    </source>
</evidence>
<dbReference type="CDD" id="cd00090">
    <property type="entry name" value="HTH_ARSR"/>
    <property type="match status" value="1"/>
</dbReference>
<dbReference type="PROSITE" id="PS01117">
    <property type="entry name" value="HTH_MARR_1"/>
    <property type="match status" value="1"/>
</dbReference>
<keyword evidence="2" id="KW-0238">DNA-binding</keyword>
<comment type="caution">
    <text evidence="5">The sequence shown here is derived from an EMBL/GenBank/DDBJ whole genome shotgun (WGS) entry which is preliminary data.</text>
</comment>
<gene>
    <name evidence="5" type="ORF">NVV95_01210</name>
</gene>
<evidence type="ECO:0000259" key="4">
    <source>
        <dbReference type="PROSITE" id="PS50995"/>
    </source>
</evidence>
<evidence type="ECO:0000256" key="2">
    <source>
        <dbReference type="ARBA" id="ARBA00023125"/>
    </source>
</evidence>
<reference evidence="5" key="1">
    <citation type="submission" date="2022-08" db="EMBL/GenBank/DDBJ databases">
        <authorList>
            <person name="Deng Y."/>
            <person name="Han X.-F."/>
            <person name="Zhang Y.-Q."/>
        </authorList>
    </citation>
    <scope>NUCLEOTIDE SEQUENCE</scope>
    <source>
        <strain evidence="5">CPCC 205716</strain>
    </source>
</reference>
<dbReference type="Proteomes" id="UP001165580">
    <property type="component" value="Unassembled WGS sequence"/>
</dbReference>
<accession>A0ABT2GBY0</accession>
<dbReference type="InterPro" id="IPR000835">
    <property type="entry name" value="HTH_MarR-typ"/>
</dbReference>
<protein>
    <submittedName>
        <fullName evidence="5">MarR family winged helix-turn-helix transcriptional regulator</fullName>
    </submittedName>
</protein>
<dbReference type="PROSITE" id="PS50995">
    <property type="entry name" value="HTH_MARR_2"/>
    <property type="match status" value="1"/>
</dbReference>
<proteinExistence type="predicted"/>
<keyword evidence="6" id="KW-1185">Reference proteome</keyword>
<organism evidence="5 6">
    <name type="scientific">Herbiconiux gentiana</name>
    <dbReference type="NCBI Taxonomy" id="2970912"/>
    <lineage>
        <taxon>Bacteria</taxon>
        <taxon>Bacillati</taxon>
        <taxon>Actinomycetota</taxon>
        <taxon>Actinomycetes</taxon>
        <taxon>Micrococcales</taxon>
        <taxon>Microbacteriaceae</taxon>
        <taxon>Herbiconiux</taxon>
    </lineage>
</organism>
<keyword evidence="1" id="KW-0805">Transcription regulation</keyword>
<dbReference type="PANTHER" id="PTHR39515">
    <property type="entry name" value="CONSERVED PROTEIN"/>
    <property type="match status" value="1"/>
</dbReference>
<dbReference type="Gene3D" id="1.10.10.10">
    <property type="entry name" value="Winged helix-like DNA-binding domain superfamily/Winged helix DNA-binding domain"/>
    <property type="match status" value="1"/>
</dbReference>